<dbReference type="Gene3D" id="3.40.50.1000">
    <property type="entry name" value="HAD superfamily/HAD-like"/>
    <property type="match status" value="1"/>
</dbReference>
<evidence type="ECO:0008006" key="3">
    <source>
        <dbReference type="Google" id="ProtNLM"/>
    </source>
</evidence>
<keyword evidence="2" id="KW-1185">Reference proteome</keyword>
<dbReference type="InterPro" id="IPR036412">
    <property type="entry name" value="HAD-like_sf"/>
</dbReference>
<dbReference type="SUPFAM" id="SSF56784">
    <property type="entry name" value="HAD-like"/>
    <property type="match status" value="1"/>
</dbReference>
<organism evidence="1 2">
    <name type="scientific">Sphingomonas swuensis</name>
    <dbReference type="NCBI Taxonomy" id="977800"/>
    <lineage>
        <taxon>Bacteria</taxon>
        <taxon>Pseudomonadati</taxon>
        <taxon>Pseudomonadota</taxon>
        <taxon>Alphaproteobacteria</taxon>
        <taxon>Sphingomonadales</taxon>
        <taxon>Sphingomonadaceae</taxon>
        <taxon>Sphingomonas</taxon>
    </lineage>
</organism>
<dbReference type="Pfam" id="PF12710">
    <property type="entry name" value="HAD"/>
    <property type="match status" value="1"/>
</dbReference>
<accession>A0ABP7T0S1</accession>
<evidence type="ECO:0000313" key="2">
    <source>
        <dbReference type="Proteomes" id="UP001500235"/>
    </source>
</evidence>
<sequence length="278" mass="31089">MSDVTIQANTTVAIVYDFDGTLAPGSMQEHSFIPELGYSDPQVFWAEVKAEAERQDADGILTYMQLMLQRSATPFSRADLAKHGAELPLFEGVREWFIRINSFAGSLGLKCEHFVVSSGLREMIEASPIGSEFTHIFASGFSYSESGIAQWPAVAINYTGKTQFLFRINKGLRTTWDDSGVNRWIPMKQRPVPFERMIFIGDGDTDIPAMKMVRLQGGTSIAVFDPREWAAANSREKMELLIAEDRVSYVAPADYRESSHLDVTVRGALRRMAPPAHR</sequence>
<comment type="caution">
    <text evidence="1">The sequence shown here is derived from an EMBL/GenBank/DDBJ whole genome shotgun (WGS) entry which is preliminary data.</text>
</comment>
<dbReference type="Proteomes" id="UP001500235">
    <property type="component" value="Unassembled WGS sequence"/>
</dbReference>
<name>A0ABP7T0S1_9SPHN</name>
<reference evidence="2" key="1">
    <citation type="journal article" date="2019" name="Int. J. Syst. Evol. Microbiol.">
        <title>The Global Catalogue of Microorganisms (GCM) 10K type strain sequencing project: providing services to taxonomists for standard genome sequencing and annotation.</title>
        <authorList>
            <consortium name="The Broad Institute Genomics Platform"/>
            <consortium name="The Broad Institute Genome Sequencing Center for Infectious Disease"/>
            <person name="Wu L."/>
            <person name="Ma J."/>
        </authorList>
    </citation>
    <scope>NUCLEOTIDE SEQUENCE [LARGE SCALE GENOMIC DNA]</scope>
    <source>
        <strain evidence="2">JCM 17563</strain>
    </source>
</reference>
<dbReference type="RefSeq" id="WP_344707122.1">
    <property type="nucleotide sequence ID" value="NZ_BAABBQ010000001.1"/>
</dbReference>
<gene>
    <name evidence="1" type="ORF">GCM10022280_18470</name>
</gene>
<protein>
    <recommendedName>
        <fullName evidence="3">Haloacid dehalogenase-like hydrolase</fullName>
    </recommendedName>
</protein>
<dbReference type="EMBL" id="BAABBQ010000001">
    <property type="protein sequence ID" value="GAA4019070.1"/>
    <property type="molecule type" value="Genomic_DNA"/>
</dbReference>
<proteinExistence type="predicted"/>
<dbReference type="InterPro" id="IPR023214">
    <property type="entry name" value="HAD_sf"/>
</dbReference>
<evidence type="ECO:0000313" key="1">
    <source>
        <dbReference type="EMBL" id="GAA4019070.1"/>
    </source>
</evidence>